<comment type="similarity">
    <text evidence="1">Belongs to the ATP-dependent AMP-binding enzyme family.</text>
</comment>
<keyword evidence="9" id="KW-1185">Reference proteome</keyword>
<name>A0ABY2SKN2_9HYPH</name>
<organism evidence="8 9">
    <name type="scientific">Martelella alba</name>
    <dbReference type="NCBI Taxonomy" id="2590451"/>
    <lineage>
        <taxon>Bacteria</taxon>
        <taxon>Pseudomonadati</taxon>
        <taxon>Pseudomonadota</taxon>
        <taxon>Alphaproteobacteria</taxon>
        <taxon>Hyphomicrobiales</taxon>
        <taxon>Aurantimonadaceae</taxon>
        <taxon>Martelella</taxon>
    </lineage>
</organism>
<feature type="domain" description="AMP-binding enzyme C-terminal" evidence="7">
    <location>
        <begin position="373"/>
        <end position="431"/>
    </location>
</feature>
<dbReference type="Gene3D" id="3.30.300.30">
    <property type="match status" value="1"/>
</dbReference>
<reference evidence="8 9" key="1">
    <citation type="submission" date="2019-04" db="EMBL/GenBank/DDBJ databases">
        <authorList>
            <person name="Li M."/>
            <person name="Gao C."/>
        </authorList>
    </citation>
    <scope>NUCLEOTIDE SEQUENCE [LARGE SCALE GENOMIC DNA]</scope>
    <source>
        <strain evidence="8 9">BGMRC 2031</strain>
    </source>
</reference>
<dbReference type="CDD" id="cd17630">
    <property type="entry name" value="OSB_MenE-like"/>
    <property type="match status" value="1"/>
</dbReference>
<comment type="caution">
    <text evidence="8">The sequence shown here is derived from an EMBL/GenBank/DDBJ whole genome shotgun (WGS) entry which is preliminary data.</text>
</comment>
<proteinExistence type="inferred from homology"/>
<dbReference type="Proteomes" id="UP000305202">
    <property type="component" value="Unassembled WGS sequence"/>
</dbReference>
<dbReference type="Gene3D" id="3.40.50.12780">
    <property type="entry name" value="N-terminal domain of ligase-like"/>
    <property type="match status" value="1"/>
</dbReference>
<dbReference type="InterPro" id="IPR000873">
    <property type="entry name" value="AMP-dep_synth/lig_dom"/>
</dbReference>
<dbReference type="SUPFAM" id="SSF56801">
    <property type="entry name" value="Acetyl-CoA synthetase-like"/>
    <property type="match status" value="1"/>
</dbReference>
<evidence type="ECO:0000256" key="2">
    <source>
        <dbReference type="ARBA" id="ARBA00022428"/>
    </source>
</evidence>
<keyword evidence="2" id="KW-0474">Menaquinone biosynthesis</keyword>
<protein>
    <submittedName>
        <fullName evidence="8">O-succinylbenzoate--CoA ligase</fullName>
        <ecNumber evidence="8">6.2.1.26</ecNumber>
    </submittedName>
</protein>
<evidence type="ECO:0000256" key="4">
    <source>
        <dbReference type="ARBA" id="ARBA00022741"/>
    </source>
</evidence>
<dbReference type="PANTHER" id="PTHR43201">
    <property type="entry name" value="ACYL-COA SYNTHETASE"/>
    <property type="match status" value="1"/>
</dbReference>
<dbReference type="GO" id="GO:0008756">
    <property type="term" value="F:o-succinylbenzoate-CoA ligase activity"/>
    <property type="evidence" value="ECO:0007669"/>
    <property type="project" value="UniProtKB-EC"/>
</dbReference>
<evidence type="ECO:0000259" key="6">
    <source>
        <dbReference type="Pfam" id="PF00501"/>
    </source>
</evidence>
<evidence type="ECO:0000256" key="5">
    <source>
        <dbReference type="ARBA" id="ARBA00022840"/>
    </source>
</evidence>
<dbReference type="InterPro" id="IPR042099">
    <property type="entry name" value="ANL_N_sf"/>
</dbReference>
<feature type="domain" description="AMP-dependent synthetase/ligase" evidence="6">
    <location>
        <begin position="10"/>
        <end position="323"/>
    </location>
</feature>
<dbReference type="InterPro" id="IPR025110">
    <property type="entry name" value="AMP-bd_C"/>
</dbReference>
<dbReference type="InterPro" id="IPR010192">
    <property type="entry name" value="MenE"/>
</dbReference>
<dbReference type="NCBIfam" id="TIGR01923">
    <property type="entry name" value="menE"/>
    <property type="match status" value="1"/>
</dbReference>
<accession>A0ABY2SKN2</accession>
<dbReference type="EC" id="6.2.1.26" evidence="8"/>
<evidence type="ECO:0000256" key="3">
    <source>
        <dbReference type="ARBA" id="ARBA00022598"/>
    </source>
</evidence>
<sequence>MTCFDDWPWRHWAHVAPDRIALRTAAADWSWRQLAAHVDRLAAQWRASGVVEGAGVALRGKNRLELVLAYLAALQCGARVAPLSPQWPAELLARRLPGLNMDFGWCANGESWPTGVRPLSMGVSAPLSGYGTLVPWRADRLATLTLTSGSTGLPKAAAHTFAAHLASAAAIVALMGFGQQHGWLLSLPLSHVSGQGIVWRWLTAGAALVLADDRPLAQALAGCTHASLVPTQLWRLLAGDTAGFRLRDVLLGGAMIPTDLTQQAEARGVRCWCGYGMTEFASTVCAKRADASPGVGTLLPGREWRLVEGEVWLRGNSMAVGYWQDGGILPLADRDGWFHTRDRGRIRDGELYIAGRLDNLFTCGGESVQPEDIERILAAHPAVRQAFVVPVPDAEFGHRPVAVLDADIPFEGLGQWLNPQLAPWQRPIAYYRLPDSFGGGGIKIPRGRLAAWVAAQFSIKP</sequence>
<dbReference type="InterPro" id="IPR020845">
    <property type="entry name" value="AMP-binding_CS"/>
</dbReference>
<dbReference type="RefSeq" id="WP_136991320.1">
    <property type="nucleotide sequence ID" value="NZ_SZPQ01000025.1"/>
</dbReference>
<gene>
    <name evidence="8" type="primary">menE</name>
    <name evidence="8" type="ORF">FCN80_16785</name>
</gene>
<keyword evidence="4" id="KW-0547">Nucleotide-binding</keyword>
<evidence type="ECO:0000256" key="1">
    <source>
        <dbReference type="ARBA" id="ARBA00006432"/>
    </source>
</evidence>
<dbReference type="NCBIfam" id="NF006539">
    <property type="entry name" value="PRK09029.1"/>
    <property type="match status" value="1"/>
</dbReference>
<dbReference type="InterPro" id="IPR045851">
    <property type="entry name" value="AMP-bd_C_sf"/>
</dbReference>
<evidence type="ECO:0000313" key="9">
    <source>
        <dbReference type="Proteomes" id="UP000305202"/>
    </source>
</evidence>
<keyword evidence="3 8" id="KW-0436">Ligase</keyword>
<evidence type="ECO:0000313" key="8">
    <source>
        <dbReference type="EMBL" id="TKI04781.1"/>
    </source>
</evidence>
<dbReference type="PANTHER" id="PTHR43201:SF5">
    <property type="entry name" value="MEDIUM-CHAIN ACYL-COA LIGASE ACSF2, MITOCHONDRIAL"/>
    <property type="match status" value="1"/>
</dbReference>
<dbReference type="Pfam" id="PF00501">
    <property type="entry name" value="AMP-binding"/>
    <property type="match status" value="1"/>
</dbReference>
<keyword evidence="5" id="KW-0067">ATP-binding</keyword>
<dbReference type="Pfam" id="PF13193">
    <property type="entry name" value="AMP-binding_C"/>
    <property type="match status" value="1"/>
</dbReference>
<dbReference type="PROSITE" id="PS00455">
    <property type="entry name" value="AMP_BINDING"/>
    <property type="match status" value="1"/>
</dbReference>
<dbReference type="EMBL" id="SZPQ01000025">
    <property type="protein sequence ID" value="TKI04781.1"/>
    <property type="molecule type" value="Genomic_DNA"/>
</dbReference>
<evidence type="ECO:0000259" key="7">
    <source>
        <dbReference type="Pfam" id="PF13193"/>
    </source>
</evidence>